<dbReference type="GO" id="GO:0005739">
    <property type="term" value="C:mitochondrion"/>
    <property type="evidence" value="ECO:0007669"/>
    <property type="project" value="TreeGrafter"/>
</dbReference>
<evidence type="ECO:0000256" key="1">
    <source>
        <dbReference type="ARBA" id="ARBA00022603"/>
    </source>
</evidence>
<dbReference type="AlphaFoldDB" id="A0A151GIM5"/>
<dbReference type="GO" id="GO:0032259">
    <property type="term" value="P:methylation"/>
    <property type="evidence" value="ECO:0007669"/>
    <property type="project" value="UniProtKB-KW"/>
</dbReference>
<proteinExistence type="predicted"/>
<keyword evidence="5" id="KW-1185">Reference proteome</keyword>
<dbReference type="NCBIfam" id="TIGR00536">
    <property type="entry name" value="hemK_fam"/>
    <property type="match status" value="1"/>
</dbReference>
<evidence type="ECO:0000313" key="5">
    <source>
        <dbReference type="Proteomes" id="UP000076580"/>
    </source>
</evidence>
<dbReference type="OrthoDB" id="269872at2759"/>
<keyword evidence="3" id="KW-0949">S-adenosyl-L-methionine</keyword>
<keyword evidence="1 4" id="KW-0489">Methyltransferase</keyword>
<evidence type="ECO:0000256" key="2">
    <source>
        <dbReference type="ARBA" id="ARBA00022679"/>
    </source>
</evidence>
<accession>A0A151GIM5</accession>
<dbReference type="STRING" id="98403.A0A151GIM5"/>
<dbReference type="CDD" id="cd02440">
    <property type="entry name" value="AdoMet_MTases"/>
    <property type="match status" value="1"/>
</dbReference>
<dbReference type="GeneID" id="63716623"/>
<dbReference type="Gene3D" id="3.40.50.150">
    <property type="entry name" value="Vaccinia Virus protein VP39"/>
    <property type="match status" value="1"/>
</dbReference>
<reference evidence="4 5" key="1">
    <citation type="journal article" date="2016" name="Sci. Rep.">
        <title>Insights into Adaptations to a Near-Obligate Nematode Endoparasitic Lifestyle from the Finished Genome of Drechmeria coniospora.</title>
        <authorList>
            <person name="Zhang L."/>
            <person name="Zhou Z."/>
            <person name="Guo Q."/>
            <person name="Fokkens L."/>
            <person name="Miskei M."/>
            <person name="Pocsi I."/>
            <person name="Zhang W."/>
            <person name="Chen M."/>
            <person name="Wang L."/>
            <person name="Sun Y."/>
            <person name="Donzelli B.G."/>
            <person name="Gibson D.M."/>
            <person name="Nelson D.R."/>
            <person name="Luo J.G."/>
            <person name="Rep M."/>
            <person name="Liu H."/>
            <person name="Yang S."/>
            <person name="Wang J."/>
            <person name="Krasnoff S.B."/>
            <person name="Xu Y."/>
            <person name="Molnar I."/>
            <person name="Lin M."/>
        </authorList>
    </citation>
    <scope>NUCLEOTIDE SEQUENCE [LARGE SCALE GENOMIC DNA]</scope>
    <source>
        <strain evidence="4 5">ARSEF 6962</strain>
    </source>
</reference>
<dbReference type="PANTHER" id="PTHR18895:SF74">
    <property type="entry name" value="MTRF1L RELEASE FACTOR GLUTAMINE METHYLTRANSFERASE"/>
    <property type="match status" value="1"/>
</dbReference>
<dbReference type="GO" id="GO:0008276">
    <property type="term" value="F:protein methyltransferase activity"/>
    <property type="evidence" value="ECO:0007669"/>
    <property type="project" value="InterPro"/>
</dbReference>
<name>A0A151GIM5_DRECN</name>
<comment type="caution">
    <text evidence="4">The sequence shown here is derived from an EMBL/GenBank/DDBJ whole genome shotgun (WGS) entry which is preliminary data.</text>
</comment>
<sequence>MPRLPPWLLQKAKQQSPDLAALLPACRDLASARTEFRWLKEHAQTKALSKSTSPSNQALVRAHRDAHLSRLCRQRGRGVPLQYLLGSQPFGDLDIKCRPGVLIPRPETEASVCHLVDLMKKGKLLSPNPSLRHEGLNIVDFCTGTGCIPLLLFSSLQPSRRRLTVLGIDVATDVLQLAQENLRHNEKLGVIKPLSCEQSLRFARADVFDDGHVQAMTGTRWDVLVSNPPYVSQHVWDFGHGQLAYSVRKYEPKLALVPADDIAVPVGWRREDVFYSRLLDIAILLKTKVVWLELGDEAQARRVLAGFATRLLAEKSTVEVWRDWPDLTPAPGENGYLNITTGPGQEWAVPVKGAGQIRSIFLQMVVE</sequence>
<protein>
    <submittedName>
        <fullName evidence="4">Modification methylase HemK</fullName>
    </submittedName>
</protein>
<dbReference type="Proteomes" id="UP000076580">
    <property type="component" value="Chromosome 02"/>
</dbReference>
<dbReference type="InterPro" id="IPR029063">
    <property type="entry name" value="SAM-dependent_MTases_sf"/>
</dbReference>
<dbReference type="Gene3D" id="1.10.8.10">
    <property type="entry name" value="DNA helicase RuvA subunit, C-terminal domain"/>
    <property type="match status" value="1"/>
</dbReference>
<dbReference type="GO" id="GO:0003676">
    <property type="term" value="F:nucleic acid binding"/>
    <property type="evidence" value="ECO:0007669"/>
    <property type="project" value="InterPro"/>
</dbReference>
<dbReference type="PROSITE" id="PS00092">
    <property type="entry name" value="N6_MTASE"/>
    <property type="match status" value="1"/>
</dbReference>
<dbReference type="InterPro" id="IPR050320">
    <property type="entry name" value="N5-glutamine_MTase"/>
</dbReference>
<evidence type="ECO:0000256" key="3">
    <source>
        <dbReference type="ARBA" id="ARBA00022691"/>
    </source>
</evidence>
<keyword evidence="2" id="KW-0808">Transferase</keyword>
<dbReference type="PANTHER" id="PTHR18895">
    <property type="entry name" value="HEMK METHYLTRANSFERASE"/>
    <property type="match status" value="1"/>
</dbReference>
<dbReference type="InterPro" id="IPR004556">
    <property type="entry name" value="HemK-like"/>
</dbReference>
<dbReference type="SUPFAM" id="SSF53335">
    <property type="entry name" value="S-adenosyl-L-methionine-dependent methyltransferases"/>
    <property type="match status" value="1"/>
</dbReference>
<dbReference type="InParanoid" id="A0A151GIM5"/>
<dbReference type="FunCoup" id="A0A151GIM5">
    <property type="interactions" value="68"/>
</dbReference>
<gene>
    <name evidence="4" type="ORF">DCS_03980</name>
</gene>
<dbReference type="InterPro" id="IPR002052">
    <property type="entry name" value="DNA_methylase_N6_adenine_CS"/>
</dbReference>
<organism evidence="4 5">
    <name type="scientific">Drechmeria coniospora</name>
    <name type="common">Nematophagous fungus</name>
    <name type="synonym">Meria coniospora</name>
    <dbReference type="NCBI Taxonomy" id="98403"/>
    <lineage>
        <taxon>Eukaryota</taxon>
        <taxon>Fungi</taxon>
        <taxon>Dikarya</taxon>
        <taxon>Ascomycota</taxon>
        <taxon>Pezizomycotina</taxon>
        <taxon>Sordariomycetes</taxon>
        <taxon>Hypocreomycetidae</taxon>
        <taxon>Hypocreales</taxon>
        <taxon>Ophiocordycipitaceae</taxon>
        <taxon>Drechmeria</taxon>
    </lineage>
</organism>
<dbReference type="RefSeq" id="XP_040656325.1">
    <property type="nucleotide sequence ID" value="XM_040801292.1"/>
</dbReference>
<dbReference type="EMBL" id="LAYC01000002">
    <property type="protein sequence ID" value="KYK56973.1"/>
    <property type="molecule type" value="Genomic_DNA"/>
</dbReference>
<evidence type="ECO:0000313" key="4">
    <source>
        <dbReference type="EMBL" id="KYK56973.1"/>
    </source>
</evidence>